<organism evidence="1 2">
    <name type="scientific">Trifolium medium</name>
    <dbReference type="NCBI Taxonomy" id="97028"/>
    <lineage>
        <taxon>Eukaryota</taxon>
        <taxon>Viridiplantae</taxon>
        <taxon>Streptophyta</taxon>
        <taxon>Embryophyta</taxon>
        <taxon>Tracheophyta</taxon>
        <taxon>Spermatophyta</taxon>
        <taxon>Magnoliopsida</taxon>
        <taxon>eudicotyledons</taxon>
        <taxon>Gunneridae</taxon>
        <taxon>Pentapetalae</taxon>
        <taxon>rosids</taxon>
        <taxon>fabids</taxon>
        <taxon>Fabales</taxon>
        <taxon>Fabaceae</taxon>
        <taxon>Papilionoideae</taxon>
        <taxon>50 kb inversion clade</taxon>
        <taxon>NPAAA clade</taxon>
        <taxon>Hologalegina</taxon>
        <taxon>IRL clade</taxon>
        <taxon>Trifolieae</taxon>
        <taxon>Trifolium</taxon>
    </lineage>
</organism>
<protein>
    <submittedName>
        <fullName evidence="1">Uncharacterized protein</fullName>
    </submittedName>
</protein>
<sequence>MSFSDQVVPPLLPLPLPCRLTTLSDTTTALSPSHRIVVSSPPLSVRYGGVLTVSSFCRRHYASF</sequence>
<accession>A0A392V1N7</accession>
<reference evidence="1 2" key="1">
    <citation type="journal article" date="2018" name="Front. Plant Sci.">
        <title>Red Clover (Trifolium pratense) and Zigzag Clover (T. medium) - A Picture of Genomic Similarities and Differences.</title>
        <authorList>
            <person name="Dluhosova J."/>
            <person name="Istvanek J."/>
            <person name="Nedelnik J."/>
            <person name="Repkova J."/>
        </authorList>
    </citation>
    <scope>NUCLEOTIDE SEQUENCE [LARGE SCALE GENOMIC DNA]</scope>
    <source>
        <strain evidence="2">cv. 10/8</strain>
        <tissue evidence="1">Leaf</tissue>
    </source>
</reference>
<evidence type="ECO:0000313" key="2">
    <source>
        <dbReference type="Proteomes" id="UP000265520"/>
    </source>
</evidence>
<comment type="caution">
    <text evidence="1">The sequence shown here is derived from an EMBL/GenBank/DDBJ whole genome shotgun (WGS) entry which is preliminary data.</text>
</comment>
<keyword evidence="2" id="KW-1185">Reference proteome</keyword>
<dbReference type="AlphaFoldDB" id="A0A392V1N7"/>
<dbReference type="Proteomes" id="UP000265520">
    <property type="component" value="Unassembled WGS sequence"/>
</dbReference>
<dbReference type="EMBL" id="LXQA011037975">
    <property type="protein sequence ID" value="MCI82214.1"/>
    <property type="molecule type" value="Genomic_DNA"/>
</dbReference>
<name>A0A392V1N7_9FABA</name>
<feature type="non-terminal residue" evidence="1">
    <location>
        <position position="64"/>
    </location>
</feature>
<evidence type="ECO:0000313" key="1">
    <source>
        <dbReference type="EMBL" id="MCI82214.1"/>
    </source>
</evidence>
<proteinExistence type="predicted"/>